<gene>
    <name evidence="8" type="ordered locus">Clocel_3436</name>
</gene>
<dbReference type="OrthoDB" id="9768837at2"/>
<feature type="domain" description="ABC-2 type transporter transmembrane" evidence="7">
    <location>
        <begin position="8"/>
        <end position="315"/>
    </location>
</feature>
<keyword evidence="3 6" id="KW-0812">Transmembrane</keyword>
<dbReference type="HOGENOM" id="CLU_046841_2_1_9"/>
<sequence length="343" mass="37574">MKPIASEKIQWSIDKKSNEDALKEKVLDEDLDAVAIVKQKNDTEIYIDYLVKNSSTVDNTPKILQSYIETIHMYTLANSFSIDSSTVSKLISPSEIQIKSLQQNTQNALVPAYLMLILLSISIMTYGVTVSSIVAMEKGNRVMELLVTSTKPLALFVGKTFGVGLAGLTQIEIYGITGGLFYKFGSKSSVSLDGLNIDFSSISGTNIAFLVIFFLLGYFFYSVIFAALGSLVNKTEEMSFVNLPLTRILMFSMLIGILVVQVPDGTLVKVCTYIPFTAPGATFVRIVLSEITMTEVFTSIAVLSAFIFVVGCISAIVFRVGVLMYGKLPTPKQIYLTIKNNGI</sequence>
<feature type="transmembrane region" description="Helical" evidence="6">
    <location>
        <begin position="300"/>
        <end position="322"/>
    </location>
</feature>
<comment type="subcellular location">
    <subcellularLocation>
        <location evidence="1">Cell membrane</location>
        <topology evidence="1">Multi-pass membrane protein</topology>
    </subcellularLocation>
</comment>
<dbReference type="PANTHER" id="PTHR30294:SF29">
    <property type="entry name" value="MULTIDRUG ABC TRANSPORTER PERMEASE YBHS-RELATED"/>
    <property type="match status" value="1"/>
</dbReference>
<proteinExistence type="predicted"/>
<keyword evidence="9" id="KW-1185">Reference proteome</keyword>
<evidence type="ECO:0000256" key="4">
    <source>
        <dbReference type="ARBA" id="ARBA00022989"/>
    </source>
</evidence>
<keyword evidence="5 6" id="KW-0472">Membrane</keyword>
<feature type="transmembrane region" description="Helical" evidence="6">
    <location>
        <begin position="156"/>
        <end position="182"/>
    </location>
</feature>
<evidence type="ECO:0000256" key="1">
    <source>
        <dbReference type="ARBA" id="ARBA00004651"/>
    </source>
</evidence>
<evidence type="ECO:0000256" key="5">
    <source>
        <dbReference type="ARBA" id="ARBA00023136"/>
    </source>
</evidence>
<feature type="transmembrane region" description="Helical" evidence="6">
    <location>
        <begin position="266"/>
        <end position="288"/>
    </location>
</feature>
<feature type="transmembrane region" description="Helical" evidence="6">
    <location>
        <begin position="112"/>
        <end position="135"/>
    </location>
</feature>
<dbReference type="GO" id="GO:0140359">
    <property type="term" value="F:ABC-type transporter activity"/>
    <property type="evidence" value="ECO:0007669"/>
    <property type="project" value="InterPro"/>
</dbReference>
<dbReference type="InterPro" id="IPR013525">
    <property type="entry name" value="ABC2_TM"/>
</dbReference>
<dbReference type="EMBL" id="CP002160">
    <property type="protein sequence ID" value="ADL53114.1"/>
    <property type="molecule type" value="Genomic_DNA"/>
</dbReference>
<accession>D9SVQ3</accession>
<evidence type="ECO:0000256" key="3">
    <source>
        <dbReference type="ARBA" id="ARBA00022692"/>
    </source>
</evidence>
<dbReference type="RefSeq" id="WP_010073513.1">
    <property type="nucleotide sequence ID" value="NC_014393.1"/>
</dbReference>
<organism evidence="8 9">
    <name type="scientific">Clostridium cellulovorans (strain ATCC 35296 / DSM 3052 / OCM 3 / 743B)</name>
    <dbReference type="NCBI Taxonomy" id="573061"/>
    <lineage>
        <taxon>Bacteria</taxon>
        <taxon>Bacillati</taxon>
        <taxon>Bacillota</taxon>
        <taxon>Clostridia</taxon>
        <taxon>Eubacteriales</taxon>
        <taxon>Clostridiaceae</taxon>
        <taxon>Clostridium</taxon>
    </lineage>
</organism>
<keyword evidence="2" id="KW-1003">Cell membrane</keyword>
<dbReference type="AlphaFoldDB" id="D9SVQ3"/>
<dbReference type="InterPro" id="IPR051449">
    <property type="entry name" value="ABC-2_transporter_component"/>
</dbReference>
<dbReference type="STRING" id="573061.Clocel_3436"/>
<reference evidence="8 9" key="1">
    <citation type="submission" date="2010-08" db="EMBL/GenBank/DDBJ databases">
        <title>Complete sequence of Clostridium cellulovorans 743B.</title>
        <authorList>
            <consortium name="US DOE Joint Genome Institute"/>
            <person name="Lucas S."/>
            <person name="Copeland A."/>
            <person name="Lapidus A."/>
            <person name="Cheng J.-F."/>
            <person name="Bruce D."/>
            <person name="Goodwin L."/>
            <person name="Pitluck S."/>
            <person name="Chertkov O."/>
            <person name="Detter J.C."/>
            <person name="Han C."/>
            <person name="Tapia R."/>
            <person name="Land M."/>
            <person name="Hauser L."/>
            <person name="Chang Y.-J."/>
            <person name="Jeffries C."/>
            <person name="Kyrpides N."/>
            <person name="Ivanova N."/>
            <person name="Mikhailova N."/>
            <person name="Hemme C.L."/>
            <person name="Woyke T."/>
        </authorList>
    </citation>
    <scope>NUCLEOTIDE SEQUENCE [LARGE SCALE GENOMIC DNA]</scope>
    <source>
        <strain evidence="9">ATCC 35296 / DSM 3052 / OCM 3 / 743B</strain>
    </source>
</reference>
<dbReference type="Proteomes" id="UP000002730">
    <property type="component" value="Chromosome"/>
</dbReference>
<feature type="transmembrane region" description="Helical" evidence="6">
    <location>
        <begin position="202"/>
        <end position="228"/>
    </location>
</feature>
<protein>
    <submittedName>
        <fullName evidence="8">Sodium export permease protein</fullName>
    </submittedName>
</protein>
<dbReference type="KEGG" id="ccb:Clocel_3436"/>
<evidence type="ECO:0000256" key="6">
    <source>
        <dbReference type="SAM" id="Phobius"/>
    </source>
</evidence>
<evidence type="ECO:0000313" key="8">
    <source>
        <dbReference type="EMBL" id="ADL53114.1"/>
    </source>
</evidence>
<dbReference type="GO" id="GO:0005886">
    <property type="term" value="C:plasma membrane"/>
    <property type="evidence" value="ECO:0007669"/>
    <property type="project" value="UniProtKB-SubCell"/>
</dbReference>
<evidence type="ECO:0000259" key="7">
    <source>
        <dbReference type="Pfam" id="PF12698"/>
    </source>
</evidence>
<evidence type="ECO:0000313" key="9">
    <source>
        <dbReference type="Proteomes" id="UP000002730"/>
    </source>
</evidence>
<dbReference type="PANTHER" id="PTHR30294">
    <property type="entry name" value="MEMBRANE COMPONENT OF ABC TRANSPORTER YHHJ-RELATED"/>
    <property type="match status" value="1"/>
</dbReference>
<dbReference type="Pfam" id="PF12698">
    <property type="entry name" value="ABC2_membrane_3"/>
    <property type="match status" value="1"/>
</dbReference>
<keyword evidence="4 6" id="KW-1133">Transmembrane helix</keyword>
<evidence type="ECO:0000256" key="2">
    <source>
        <dbReference type="ARBA" id="ARBA00022475"/>
    </source>
</evidence>
<dbReference type="eggNOG" id="COG1668">
    <property type="taxonomic scope" value="Bacteria"/>
</dbReference>
<name>D9SVQ3_CLOC7</name>
<feature type="transmembrane region" description="Helical" evidence="6">
    <location>
        <begin position="240"/>
        <end position="260"/>
    </location>
</feature>